<name>A0A4R5VMD7_9BURK</name>
<dbReference type="AlphaFoldDB" id="A0A4R5VMD7"/>
<dbReference type="Proteomes" id="UP000294829">
    <property type="component" value="Unassembled WGS sequence"/>
</dbReference>
<evidence type="ECO:0000313" key="2">
    <source>
        <dbReference type="Proteomes" id="UP000294829"/>
    </source>
</evidence>
<organism evidence="1 2">
    <name type="scientific">Sapientia aquatica</name>
    <dbReference type="NCBI Taxonomy" id="1549640"/>
    <lineage>
        <taxon>Bacteria</taxon>
        <taxon>Pseudomonadati</taxon>
        <taxon>Pseudomonadota</taxon>
        <taxon>Betaproteobacteria</taxon>
        <taxon>Burkholderiales</taxon>
        <taxon>Oxalobacteraceae</taxon>
        <taxon>Sapientia</taxon>
    </lineage>
</organism>
<keyword evidence="2" id="KW-1185">Reference proteome</keyword>
<dbReference type="OrthoDB" id="8777632at2"/>
<reference evidence="1 2" key="1">
    <citation type="submission" date="2019-03" db="EMBL/GenBank/DDBJ databases">
        <title>Sapientia aquatica gen. nov., sp. nov., isolated from a crater lake.</title>
        <authorList>
            <person name="Felfoldi T."/>
            <person name="Szabo A."/>
            <person name="Toth E."/>
            <person name="Schumann P."/>
            <person name="Keki Z."/>
            <person name="Marialigeti K."/>
            <person name="Mathe I."/>
        </authorList>
    </citation>
    <scope>NUCLEOTIDE SEQUENCE [LARGE SCALE GENOMIC DNA]</scope>
    <source>
        <strain evidence="1 2">SA-152</strain>
    </source>
</reference>
<protein>
    <submittedName>
        <fullName evidence="1">Uncharacterized protein</fullName>
    </submittedName>
</protein>
<dbReference type="RefSeq" id="WP_133331438.1">
    <property type="nucleotide sequence ID" value="NZ_SMYL01000025.1"/>
</dbReference>
<evidence type="ECO:0000313" key="1">
    <source>
        <dbReference type="EMBL" id="TDK59282.1"/>
    </source>
</evidence>
<sequence>MIKKFIALLIFAGCLVNVVSCSPYVTWKEEVMLNDGHVIVVEQKRRMEGQIGREAWLTMSLPEISPQPIIWHENLAPLILNIDEGRLFVVANAPTGLEQRKYGTPTPAYYGFEWKNGVFVRIPFKEISKNIYTTNLLLGGSPKKGESFIDIRTKNNYRYESPPYTSDLLKLDPNLGCLSLFPCNAF</sequence>
<gene>
    <name evidence="1" type="ORF">E2I14_18825</name>
</gene>
<proteinExistence type="predicted"/>
<dbReference type="EMBL" id="SMYL01000025">
    <property type="protein sequence ID" value="TDK59282.1"/>
    <property type="molecule type" value="Genomic_DNA"/>
</dbReference>
<comment type="caution">
    <text evidence="1">The sequence shown here is derived from an EMBL/GenBank/DDBJ whole genome shotgun (WGS) entry which is preliminary data.</text>
</comment>
<accession>A0A4R5VMD7</accession>